<keyword evidence="3" id="KW-1185">Reference proteome</keyword>
<comment type="similarity">
    <text evidence="1">Belongs to the glycosyltransferase 32 family.</text>
</comment>
<dbReference type="SUPFAM" id="SSF53448">
    <property type="entry name" value="Nucleotide-diphospho-sugar transferases"/>
    <property type="match status" value="1"/>
</dbReference>
<evidence type="ECO:0000313" key="3">
    <source>
        <dbReference type="Proteomes" id="UP000191285"/>
    </source>
</evidence>
<comment type="caution">
    <text evidence="2">The sequence shown here is derived from an EMBL/GenBank/DDBJ whole genome shotgun (WGS) entry which is preliminary data.</text>
</comment>
<dbReference type="PANTHER" id="PTHR46830">
    <property type="entry name" value="TRANSFERASE, PUTATIVE-RELATED"/>
    <property type="match status" value="1"/>
</dbReference>
<sequence length="341" mass="39479">MSRLTQCLVQVRTKAFAKLAIAGVFLLVLGLSISHIHNTQFLGEYLDPAEERQIEEFDFADTEDEKRCFDGVAPGPNPIPKIVHFIWLDNPELNFMTYLTIRSAIVSIRPERINLHYTSLNETNHWFLELRDHLYLVPHDLQKEYPKQLEEKWETKNISDLLRLDAIDKEGGIYLDTDVIALRPFDNLLNSRTDAVLGHADAHRNAVSNSIIVGRRGSSFIQRWRASYENLSSSEDDHHAIALPKKLSLDYADDVCVLSPIAFSWPTWSENHIKYMHQRLSKPEAKDFAKKVMWHNGRLRQNQMAYHGWSQVASSQLSGLDEKIIMRDETRFNILARRFLL</sequence>
<dbReference type="InterPro" id="IPR029044">
    <property type="entry name" value="Nucleotide-diphossugar_trans"/>
</dbReference>
<dbReference type="InterPro" id="IPR007577">
    <property type="entry name" value="GlycoTrfase_DXD_sugar-bd_CS"/>
</dbReference>
<proteinExistence type="inferred from homology"/>
<evidence type="ECO:0008006" key="4">
    <source>
        <dbReference type="Google" id="ProtNLM"/>
    </source>
</evidence>
<dbReference type="GO" id="GO:1901135">
    <property type="term" value="P:carbohydrate derivative metabolic process"/>
    <property type="evidence" value="ECO:0007669"/>
    <property type="project" value="UniProtKB-ARBA"/>
</dbReference>
<dbReference type="EMBL" id="MLKD01000013">
    <property type="protein sequence ID" value="OQE20607.1"/>
    <property type="molecule type" value="Genomic_DNA"/>
</dbReference>
<evidence type="ECO:0000313" key="2">
    <source>
        <dbReference type="EMBL" id="OQE20607.1"/>
    </source>
</evidence>
<dbReference type="PANTHER" id="PTHR46830:SF2">
    <property type="entry name" value="ALPHA-1,4-N-ACETYLGLUCOSAMINYLTRANSFERASE"/>
    <property type="match status" value="1"/>
</dbReference>
<protein>
    <recommendedName>
        <fullName evidence="4">Glycosyl transferase</fullName>
    </recommendedName>
</protein>
<reference evidence="3" key="1">
    <citation type="journal article" date="2017" name="Nat. Microbiol.">
        <title>Global analysis of biosynthetic gene clusters reveals vast potential of secondary metabolite production in Penicillium species.</title>
        <authorList>
            <person name="Nielsen J.C."/>
            <person name="Grijseels S."/>
            <person name="Prigent S."/>
            <person name="Ji B."/>
            <person name="Dainat J."/>
            <person name="Nielsen K.F."/>
            <person name="Frisvad J.C."/>
            <person name="Workman M."/>
            <person name="Nielsen J."/>
        </authorList>
    </citation>
    <scope>NUCLEOTIDE SEQUENCE [LARGE SCALE GENOMIC DNA]</scope>
    <source>
        <strain evidence="3">IBT 24891</strain>
    </source>
</reference>
<gene>
    <name evidence="2" type="ORF">PENSTE_c013G06632</name>
</gene>
<dbReference type="Proteomes" id="UP000191285">
    <property type="component" value="Unassembled WGS sequence"/>
</dbReference>
<organism evidence="2 3">
    <name type="scientific">Penicillium steckii</name>
    <dbReference type="NCBI Taxonomy" id="303698"/>
    <lineage>
        <taxon>Eukaryota</taxon>
        <taxon>Fungi</taxon>
        <taxon>Dikarya</taxon>
        <taxon>Ascomycota</taxon>
        <taxon>Pezizomycotina</taxon>
        <taxon>Eurotiomycetes</taxon>
        <taxon>Eurotiomycetidae</taxon>
        <taxon>Eurotiales</taxon>
        <taxon>Aspergillaceae</taxon>
        <taxon>Penicillium</taxon>
    </lineage>
</organism>
<evidence type="ECO:0000256" key="1">
    <source>
        <dbReference type="ARBA" id="ARBA00009003"/>
    </source>
</evidence>
<dbReference type="Gene3D" id="3.90.550.20">
    <property type="match status" value="1"/>
</dbReference>
<dbReference type="STRING" id="303698.A0A1V6T2U4"/>
<dbReference type="OrthoDB" id="409543at2759"/>
<dbReference type="AlphaFoldDB" id="A0A1V6T2U4"/>
<accession>A0A1V6T2U4</accession>
<name>A0A1V6T2U4_9EURO</name>
<dbReference type="Pfam" id="PF04488">
    <property type="entry name" value="Gly_transf_sug"/>
    <property type="match status" value="1"/>
</dbReference>